<reference evidence="2" key="1">
    <citation type="submission" date="2021-07" db="EMBL/GenBank/DDBJ databases">
        <title>Genome Resource of American Ginseng Black Spot Pathogen Alternaria panax.</title>
        <authorList>
            <person name="Qiu C."/>
            <person name="Wang W."/>
            <person name="Liu Z."/>
        </authorList>
    </citation>
    <scope>NUCLEOTIDE SEQUENCE</scope>
    <source>
        <strain evidence="2">BNCC115425</strain>
    </source>
</reference>
<evidence type="ECO:0000313" key="2">
    <source>
        <dbReference type="EMBL" id="KAG9192661.1"/>
    </source>
</evidence>
<dbReference type="AlphaFoldDB" id="A0AAD4IDX9"/>
<name>A0AAD4IDX9_9PLEO</name>
<organism evidence="2 3">
    <name type="scientific">Alternaria panax</name>
    <dbReference type="NCBI Taxonomy" id="48097"/>
    <lineage>
        <taxon>Eukaryota</taxon>
        <taxon>Fungi</taxon>
        <taxon>Dikarya</taxon>
        <taxon>Ascomycota</taxon>
        <taxon>Pezizomycotina</taxon>
        <taxon>Dothideomycetes</taxon>
        <taxon>Pleosporomycetidae</taxon>
        <taxon>Pleosporales</taxon>
        <taxon>Pleosporineae</taxon>
        <taxon>Pleosporaceae</taxon>
        <taxon>Alternaria</taxon>
        <taxon>Alternaria sect. Panax</taxon>
    </lineage>
</organism>
<sequence>MPAINEWNKPPSYHTLSSSDFETRFHGREPEQDRIYQQKASVYLTSAIMRVVASSVHAASSSANYTQDLVLSDADNHSPVMKRKVTEKIARRVVEKESDQTEIDVDLCSTKTDAESGNTKTKISLDLLDKQLVP</sequence>
<protein>
    <submittedName>
        <fullName evidence="2">Uncharacterized protein</fullName>
    </submittedName>
</protein>
<feature type="region of interest" description="Disordered" evidence="1">
    <location>
        <begin position="1"/>
        <end position="21"/>
    </location>
</feature>
<keyword evidence="3" id="KW-1185">Reference proteome</keyword>
<evidence type="ECO:0000313" key="3">
    <source>
        <dbReference type="Proteomes" id="UP001199106"/>
    </source>
</evidence>
<comment type="caution">
    <text evidence="2">The sequence shown here is derived from an EMBL/GenBank/DDBJ whole genome shotgun (WGS) entry which is preliminary data.</text>
</comment>
<accession>A0AAD4IDX9</accession>
<dbReference type="EMBL" id="JAANER010000003">
    <property type="protein sequence ID" value="KAG9192661.1"/>
    <property type="molecule type" value="Genomic_DNA"/>
</dbReference>
<gene>
    <name evidence="2" type="ORF">G6011_11395</name>
</gene>
<proteinExistence type="predicted"/>
<dbReference type="Proteomes" id="UP001199106">
    <property type="component" value="Unassembled WGS sequence"/>
</dbReference>
<evidence type="ECO:0000256" key="1">
    <source>
        <dbReference type="SAM" id="MobiDB-lite"/>
    </source>
</evidence>